<gene>
    <name evidence="2" type="primary">PARPA_09566.1 scaffold 36908</name>
</gene>
<reference evidence="2 3" key="1">
    <citation type="submission" date="2014-09" db="EMBL/GenBank/DDBJ databases">
        <authorList>
            <person name="Ellenberger Sabrina"/>
        </authorList>
    </citation>
    <scope>NUCLEOTIDE SEQUENCE [LARGE SCALE GENOMIC DNA]</scope>
    <source>
        <strain evidence="2 3">CBS 412.66</strain>
    </source>
</reference>
<evidence type="ECO:0000256" key="1">
    <source>
        <dbReference type="SAM" id="Phobius"/>
    </source>
</evidence>
<keyword evidence="1" id="KW-0472">Membrane</keyword>
<name>A0A0B7NK89_9FUNG</name>
<dbReference type="Proteomes" id="UP000054107">
    <property type="component" value="Unassembled WGS sequence"/>
</dbReference>
<feature type="transmembrane region" description="Helical" evidence="1">
    <location>
        <begin position="119"/>
        <end position="137"/>
    </location>
</feature>
<sequence length="141" mass="15905">MIGIDNYLAVGSVKSAWISLYILSIIWGVLYMLRPLFDSGSEVSDTEDGEKKYNSFMSRIGKAYDVIKDNMFMQLFALSLNAFGAASTKALSVLSWIFFALTILYAIVILFFEQKIIRAAFGLIFFVLILIMTSLAFKHGW</sequence>
<protein>
    <submittedName>
        <fullName evidence="2">Uncharacterized protein</fullName>
    </submittedName>
</protein>
<evidence type="ECO:0000313" key="2">
    <source>
        <dbReference type="EMBL" id="CEP15358.1"/>
    </source>
</evidence>
<keyword evidence="1" id="KW-0812">Transmembrane</keyword>
<feature type="transmembrane region" description="Helical" evidence="1">
    <location>
        <begin position="15"/>
        <end position="33"/>
    </location>
</feature>
<feature type="transmembrane region" description="Helical" evidence="1">
    <location>
        <begin position="93"/>
        <end position="112"/>
    </location>
</feature>
<dbReference type="InterPro" id="IPR001129">
    <property type="entry name" value="Membr-assoc_MAPEG"/>
</dbReference>
<keyword evidence="3" id="KW-1185">Reference proteome</keyword>
<dbReference type="AlphaFoldDB" id="A0A0B7NK89"/>
<evidence type="ECO:0000313" key="3">
    <source>
        <dbReference type="Proteomes" id="UP000054107"/>
    </source>
</evidence>
<organism evidence="2 3">
    <name type="scientific">Parasitella parasitica</name>
    <dbReference type="NCBI Taxonomy" id="35722"/>
    <lineage>
        <taxon>Eukaryota</taxon>
        <taxon>Fungi</taxon>
        <taxon>Fungi incertae sedis</taxon>
        <taxon>Mucoromycota</taxon>
        <taxon>Mucoromycotina</taxon>
        <taxon>Mucoromycetes</taxon>
        <taxon>Mucorales</taxon>
        <taxon>Mucorineae</taxon>
        <taxon>Mucoraceae</taxon>
        <taxon>Parasitella</taxon>
    </lineage>
</organism>
<proteinExistence type="predicted"/>
<dbReference type="Pfam" id="PF01124">
    <property type="entry name" value="MAPEG"/>
    <property type="match status" value="1"/>
</dbReference>
<dbReference type="OrthoDB" id="2446850at2759"/>
<dbReference type="EMBL" id="LN732097">
    <property type="protein sequence ID" value="CEP15358.1"/>
    <property type="molecule type" value="Genomic_DNA"/>
</dbReference>
<accession>A0A0B7NK89</accession>
<keyword evidence="1" id="KW-1133">Transmembrane helix</keyword>